<feature type="region of interest" description="Disordered" evidence="1">
    <location>
        <begin position="61"/>
        <end position="96"/>
    </location>
</feature>
<evidence type="ECO:0000313" key="2">
    <source>
        <dbReference type="EMBL" id="QHT14057.1"/>
    </source>
</evidence>
<proteinExistence type="predicted"/>
<dbReference type="AlphaFoldDB" id="A0A6C0DC30"/>
<evidence type="ECO:0000256" key="1">
    <source>
        <dbReference type="SAM" id="MobiDB-lite"/>
    </source>
</evidence>
<sequence length="109" mass="12717">MEHISRFSKFLSKICCNNTNCVETKNGFQKCNDDFSQEQTNDIELNKSVHIDNNITNEHDIFEPYESSDPSETDELKDPINVDDFDEYHNNELTDSDDEFTNVVIQQCE</sequence>
<dbReference type="EMBL" id="MN739578">
    <property type="protein sequence ID" value="QHT14057.1"/>
    <property type="molecule type" value="Genomic_DNA"/>
</dbReference>
<reference evidence="2" key="1">
    <citation type="journal article" date="2020" name="Nature">
        <title>Giant virus diversity and host interactions through global metagenomics.</title>
        <authorList>
            <person name="Schulz F."/>
            <person name="Roux S."/>
            <person name="Paez-Espino D."/>
            <person name="Jungbluth S."/>
            <person name="Walsh D.A."/>
            <person name="Denef V.J."/>
            <person name="McMahon K.D."/>
            <person name="Konstantinidis K.T."/>
            <person name="Eloe-Fadrosh E.A."/>
            <person name="Kyrpides N.C."/>
            <person name="Woyke T."/>
        </authorList>
    </citation>
    <scope>NUCLEOTIDE SEQUENCE</scope>
    <source>
        <strain evidence="2">GVMAG-M-3300023174-134</strain>
    </source>
</reference>
<organism evidence="2">
    <name type="scientific">viral metagenome</name>
    <dbReference type="NCBI Taxonomy" id="1070528"/>
    <lineage>
        <taxon>unclassified sequences</taxon>
        <taxon>metagenomes</taxon>
        <taxon>organismal metagenomes</taxon>
    </lineage>
</organism>
<protein>
    <submittedName>
        <fullName evidence="2">Uncharacterized protein</fullName>
    </submittedName>
</protein>
<accession>A0A6C0DC30</accession>
<name>A0A6C0DC30_9ZZZZ</name>